<accession>A0A220W0E5</accession>
<dbReference type="EMBL" id="MF155248">
    <property type="protein sequence ID" value="ASK86258.1"/>
    <property type="molecule type" value="mRNA"/>
</dbReference>
<dbReference type="AlphaFoldDB" id="A0A220W0E5"/>
<evidence type="ECO:0000256" key="1">
    <source>
        <dbReference type="SAM" id="SignalP"/>
    </source>
</evidence>
<keyword evidence="1" id="KW-0732">Signal</keyword>
<name>A0A220W0E5_9ECHI</name>
<feature type="signal peptide" evidence="1">
    <location>
        <begin position="1"/>
        <end position="21"/>
    </location>
</feature>
<protein>
    <submittedName>
        <fullName evidence="2">Pigment-dispersing factor</fullName>
    </submittedName>
</protein>
<sequence>MHITLMFTSAIVAVLIGLAASSDLLEDKRIADNDFAQMRSIADRKNEAIAFRNLLSQILKEQGKRDVQKRLSQNDFSQLRSNVLDQELTKQLIARFLSEAGRR</sequence>
<reference evidence="2" key="1">
    <citation type="journal article" date="2017" name="J. ISSAAS">
        <title>Ophiuroid Phylotranscriptomics Enables Discovery Of Novel Echinoderm Representatives Of Bilaterian Neuropeptide Families And Reconstruction Of Neuropeptide Precursor Evolution Over ~270 Million Years.</title>
        <authorList>
            <person name="Zandawala M."/>
            <person name="Yanez L.A."/>
            <person name="Moghul I."/>
            <person name="Delroisse J."/>
            <person name="Abylkassimova N."/>
            <person name="Hugall A."/>
            <person name="O'Hara T."/>
            <person name="Elphick M.R."/>
        </authorList>
    </citation>
    <scope>NUCLEOTIDE SEQUENCE</scope>
</reference>
<organism evidence="2">
    <name type="scientific">Ophionotus victoriae</name>
    <dbReference type="NCBI Taxonomy" id="667017"/>
    <lineage>
        <taxon>Eukaryota</taxon>
        <taxon>Metazoa</taxon>
        <taxon>Echinodermata</taxon>
        <taxon>Eleutherozoa</taxon>
        <taxon>Asterozoa</taxon>
        <taxon>Ophiuroidea</taxon>
        <taxon>Myophiuroidea</taxon>
        <taxon>Metophiurida</taxon>
        <taxon>Ophintegrida</taxon>
        <taxon>Amphilepidida</taxon>
        <taxon>Ophiurina</taxon>
        <taxon>Chilophiurina</taxon>
        <taxon>Ophiuridae</taxon>
        <taxon>Ophiurinae</taxon>
        <taxon>Ophionotus</taxon>
    </lineage>
</organism>
<feature type="chain" id="PRO_5013279206" evidence="1">
    <location>
        <begin position="22"/>
        <end position="103"/>
    </location>
</feature>
<evidence type="ECO:0000313" key="2">
    <source>
        <dbReference type="EMBL" id="ASK86258.1"/>
    </source>
</evidence>
<proteinExistence type="evidence at transcript level"/>